<keyword evidence="1" id="KW-0175">Coiled coil</keyword>
<feature type="coiled-coil region" evidence="1">
    <location>
        <begin position="23"/>
        <end position="50"/>
    </location>
</feature>
<gene>
    <name evidence="2" type="ORF">OAUR00152_LOCUS43033</name>
</gene>
<reference evidence="2" key="1">
    <citation type="submission" date="2021-01" db="EMBL/GenBank/DDBJ databases">
        <authorList>
            <person name="Corre E."/>
            <person name="Pelletier E."/>
            <person name="Niang G."/>
            <person name="Scheremetjew M."/>
            <person name="Finn R."/>
            <person name="Kale V."/>
            <person name="Holt S."/>
            <person name="Cochrane G."/>
            <person name="Meng A."/>
            <person name="Brown T."/>
            <person name="Cohen L."/>
        </authorList>
    </citation>
    <scope>NUCLEOTIDE SEQUENCE</scope>
    <source>
        <strain evidence="2">Isolate 1302-5</strain>
    </source>
</reference>
<dbReference type="EMBL" id="HBKQ01063065">
    <property type="protein sequence ID" value="CAE2290762.1"/>
    <property type="molecule type" value="Transcribed_RNA"/>
</dbReference>
<evidence type="ECO:0000256" key="1">
    <source>
        <dbReference type="SAM" id="Coils"/>
    </source>
</evidence>
<organism evidence="2">
    <name type="scientific">Odontella aurita</name>
    <dbReference type="NCBI Taxonomy" id="265563"/>
    <lineage>
        <taxon>Eukaryota</taxon>
        <taxon>Sar</taxon>
        <taxon>Stramenopiles</taxon>
        <taxon>Ochrophyta</taxon>
        <taxon>Bacillariophyta</taxon>
        <taxon>Mediophyceae</taxon>
        <taxon>Biddulphiophycidae</taxon>
        <taxon>Eupodiscales</taxon>
        <taxon>Odontellaceae</taxon>
        <taxon>Odontella</taxon>
    </lineage>
</organism>
<protein>
    <submittedName>
        <fullName evidence="2">Uncharacterized protein</fullName>
    </submittedName>
</protein>
<name>A0A7S4KCI0_9STRA</name>
<feature type="coiled-coil region" evidence="1">
    <location>
        <begin position="235"/>
        <end position="265"/>
    </location>
</feature>
<proteinExistence type="predicted"/>
<accession>A0A7S4KCI0</accession>
<sequence length="315" mass="36256">MPIDNAIESCSRQNRLDTRTPNLETLAASRQELERRVSELLEMNLSLARKLSRRSLKCYSPNVRAACESRGEARAHSDASSDLKSCNEALELIIRYKDTEIKNLTENNRSREVDIFQLREEVYTTRKENQTKEASQQKAIKKLELKNSALRSSVDFYETHVDNMKQQVKDLKCSAAKAASKAEEEKERAEAQLKVGKMKQEVALQKIIELEIKLWNATSESHRLREHNSTRNDIIDQLAQQVNDLRRESIRLSKVEDDVQTVQQRSSESNLDNSGSARNGSLVRNLSFLLDQKTQSLKDIQVSYQLIEGFFIFRH</sequence>
<feature type="coiled-coil region" evidence="1">
    <location>
        <begin position="161"/>
        <end position="201"/>
    </location>
</feature>
<dbReference type="AlphaFoldDB" id="A0A7S4KCI0"/>
<evidence type="ECO:0000313" key="2">
    <source>
        <dbReference type="EMBL" id="CAE2290762.1"/>
    </source>
</evidence>